<evidence type="ECO:0000313" key="2">
    <source>
        <dbReference type="EMBL" id="CAI8001805.1"/>
    </source>
</evidence>
<accession>A0AA35W4F2</accession>
<sequence length="72" mass="8075">LPLLPHSPQSSPLPPTPRLTSEIPDTPCSWLEDKHASIAGISHFFKLQLSLLLVHAERRRFLLCRHVSTPST</sequence>
<comment type="caution">
    <text evidence="2">The sequence shown here is derived from an EMBL/GenBank/DDBJ whole genome shotgun (WGS) entry which is preliminary data.</text>
</comment>
<name>A0AA35W4F2_GEOBA</name>
<protein>
    <submittedName>
        <fullName evidence="2">Uncharacterized protein</fullName>
    </submittedName>
</protein>
<feature type="region of interest" description="Disordered" evidence="1">
    <location>
        <begin position="1"/>
        <end position="21"/>
    </location>
</feature>
<gene>
    <name evidence="2" type="ORF">GBAR_LOCUS3266</name>
</gene>
<evidence type="ECO:0000256" key="1">
    <source>
        <dbReference type="SAM" id="MobiDB-lite"/>
    </source>
</evidence>
<dbReference type="AlphaFoldDB" id="A0AA35W4F2"/>
<dbReference type="Proteomes" id="UP001174909">
    <property type="component" value="Unassembled WGS sequence"/>
</dbReference>
<organism evidence="2 3">
    <name type="scientific">Geodia barretti</name>
    <name type="common">Barrett's horny sponge</name>
    <dbReference type="NCBI Taxonomy" id="519541"/>
    <lineage>
        <taxon>Eukaryota</taxon>
        <taxon>Metazoa</taxon>
        <taxon>Porifera</taxon>
        <taxon>Demospongiae</taxon>
        <taxon>Heteroscleromorpha</taxon>
        <taxon>Tetractinellida</taxon>
        <taxon>Astrophorina</taxon>
        <taxon>Geodiidae</taxon>
        <taxon>Geodia</taxon>
    </lineage>
</organism>
<proteinExistence type="predicted"/>
<keyword evidence="3" id="KW-1185">Reference proteome</keyword>
<feature type="non-terminal residue" evidence="2">
    <location>
        <position position="72"/>
    </location>
</feature>
<evidence type="ECO:0000313" key="3">
    <source>
        <dbReference type="Proteomes" id="UP001174909"/>
    </source>
</evidence>
<feature type="non-terminal residue" evidence="2">
    <location>
        <position position="1"/>
    </location>
</feature>
<reference evidence="2" key="1">
    <citation type="submission" date="2023-03" db="EMBL/GenBank/DDBJ databases">
        <authorList>
            <person name="Steffen K."/>
            <person name="Cardenas P."/>
        </authorList>
    </citation>
    <scope>NUCLEOTIDE SEQUENCE</scope>
</reference>
<feature type="compositionally biased region" description="Low complexity" evidence="1">
    <location>
        <begin position="1"/>
        <end position="10"/>
    </location>
</feature>
<dbReference type="EMBL" id="CASHTH010000454">
    <property type="protein sequence ID" value="CAI8001805.1"/>
    <property type="molecule type" value="Genomic_DNA"/>
</dbReference>